<dbReference type="GeneID" id="82191927"/>
<evidence type="ECO:0000259" key="2">
    <source>
        <dbReference type="Pfam" id="PF01710"/>
    </source>
</evidence>
<dbReference type="EMBL" id="ASSY01000002">
    <property type="protein sequence ID" value="EOS52896.1"/>
    <property type="molecule type" value="Genomic_DNA"/>
</dbReference>
<feature type="domain" description="Helix-turn-helix type 11" evidence="3">
    <location>
        <begin position="759"/>
        <end position="795"/>
    </location>
</feature>
<dbReference type="Proteomes" id="UP000014204">
    <property type="component" value="Unassembled WGS sequence"/>
</dbReference>
<feature type="domain" description="Transposase Synechocystis PCC 6803" evidence="2">
    <location>
        <begin position="445"/>
        <end position="553"/>
    </location>
</feature>
<proteinExistence type="predicted"/>
<dbReference type="PATRIC" id="fig|1235794.3.peg.177"/>
<organism evidence="4 5">
    <name type="scientific">Adlercreutzia caecimuris B7</name>
    <dbReference type="NCBI Taxonomy" id="1235794"/>
    <lineage>
        <taxon>Bacteria</taxon>
        <taxon>Bacillati</taxon>
        <taxon>Actinomycetota</taxon>
        <taxon>Coriobacteriia</taxon>
        <taxon>Eggerthellales</taxon>
        <taxon>Eggerthellaceae</taxon>
        <taxon>Adlercreutzia</taxon>
    </lineage>
</organism>
<dbReference type="InterPro" id="IPR002622">
    <property type="entry name" value="Transposase_14"/>
</dbReference>
<dbReference type="RefSeq" id="WP_016308428.1">
    <property type="nucleotide sequence ID" value="NZ_KE159646.1"/>
</dbReference>
<evidence type="ECO:0000256" key="1">
    <source>
        <dbReference type="SAM" id="MobiDB-lite"/>
    </source>
</evidence>
<dbReference type="AlphaFoldDB" id="R9L3B7"/>
<feature type="region of interest" description="Disordered" evidence="1">
    <location>
        <begin position="1"/>
        <end position="21"/>
    </location>
</feature>
<dbReference type="Gene3D" id="1.10.10.60">
    <property type="entry name" value="Homeodomain-like"/>
    <property type="match status" value="9"/>
</dbReference>
<evidence type="ECO:0000259" key="3">
    <source>
        <dbReference type="Pfam" id="PF08279"/>
    </source>
</evidence>
<evidence type="ECO:0000313" key="5">
    <source>
        <dbReference type="Proteomes" id="UP000014204"/>
    </source>
</evidence>
<gene>
    <name evidence="4" type="ORF">C811_00179</name>
</gene>
<dbReference type="STRING" id="1235794.C811_00179"/>
<keyword evidence="5" id="KW-1185">Reference proteome</keyword>
<protein>
    <submittedName>
        <fullName evidence="4">Uncharacterized protein</fullName>
    </submittedName>
</protein>
<name>R9L3B7_9ACTN</name>
<dbReference type="HOGENOM" id="CLU_352929_0_0_11"/>
<comment type="caution">
    <text evidence="4">The sequence shown here is derived from an EMBL/GenBank/DDBJ whole genome shotgun (WGS) entry which is preliminary data.</text>
</comment>
<dbReference type="Gene3D" id="3.40.960.10">
    <property type="entry name" value="VSR Endonuclease"/>
    <property type="match status" value="1"/>
</dbReference>
<sequence length="796" mass="89133">MTIAEKSGVNNETVRTHLKKRGIKMRKKGGRSRVTLEVEKQWADLYHRGLSVSQIAEMHRIGASTVSVHLRNMGIEMQKGYEANQKVTSELVDEWVELYRDGVSTPQIAKKFGFTSTTVSKYLHERGIEISNAIDESISKEIVERHLKGESVNDLANAYSLSDTSIRNQLKKNDIAIRRKKRGYQFDEKEIADWVKRYELGEPLASIASSCGIKSAETIRKRLVARGVKIRDRISTSTASSYPEWVLVHYLQKAFPDCSVENNVSLSLDDGVVHPDIMVTGESIQNLLDDHDGAEGLIVEYDGEHWHDNPEQRRVDEAKTKRMSEAGFYVVRIIENSKGRNESSDRHRIFCTQQREGNDIGLGFAVVSLLNVLNKGDVSVDLLRDAADISKRYYAARNKAAEYEEWINLYQMGISSNEIADRYGTTSTTVTSRLKSLGIQIRHAAYSQDERNKWLELYESGMDVPDIARQEQVDKGVIYCYLGSAGISFDRSNYRPKEYDLEWKELYESGRSLSAIADKYGVSLGKVRAHLEKMGVSIKSKKRPVVTEQDIDEWAKRYKAGATFEELSKAYGIGATTIRSRLLGRGVKPRKNAYNKTPEDVLDQMVALNKAGYPSKEIAEKLGVSYSAVCRNLKSMGRESVPTHSVNEEMVTAWIAMYEGGSNLSDIAAQSGFDRNTISQHLRNRGCTLRSGGKHNSSGRVNAEMVDEWIAKYETGLTLADIADEYGVSSTAVASHLTKCGIQKRPGGKPKIITGEIEVAILREHEEGASLKKLADKYGVSTTTIRTHILKLKSAN</sequence>
<dbReference type="Pfam" id="PF01710">
    <property type="entry name" value="HTH_Tnp_IS630"/>
    <property type="match status" value="1"/>
</dbReference>
<dbReference type="InterPro" id="IPR013196">
    <property type="entry name" value="HTH_11"/>
</dbReference>
<reference evidence="4 5" key="1">
    <citation type="submission" date="2013-04" db="EMBL/GenBank/DDBJ databases">
        <title>The Genome Sequence of Enterorhabdus caecimuris B7.</title>
        <authorList>
            <consortium name="The Broad Institute Genomics Platform"/>
            <consortium name="The Broad Institute Genome Sequencing Center for Infectious Disease"/>
            <person name="Earl A."/>
            <person name="Xavier R."/>
            <person name="Elson C."/>
            <person name="Duck W."/>
            <person name="Walker B."/>
            <person name="Young S."/>
            <person name="Zeng Q."/>
            <person name="Gargeya S."/>
            <person name="Fitzgerald M."/>
            <person name="Haas B."/>
            <person name="Abouelleil A."/>
            <person name="Allen A.W."/>
            <person name="Alvarado L."/>
            <person name="Arachchi H.M."/>
            <person name="Berlin A.M."/>
            <person name="Chapman S.B."/>
            <person name="Gainer-Dewar J."/>
            <person name="Goldberg J."/>
            <person name="Griggs A."/>
            <person name="Gujja S."/>
            <person name="Hansen M."/>
            <person name="Howarth C."/>
            <person name="Imamovic A."/>
            <person name="Ireland A."/>
            <person name="Larimer J."/>
            <person name="McCowan C."/>
            <person name="Murphy C."/>
            <person name="Pearson M."/>
            <person name="Poon T.W."/>
            <person name="Priest M."/>
            <person name="Roberts A."/>
            <person name="Saif S."/>
            <person name="Shea T."/>
            <person name="Sisk P."/>
            <person name="Sykes S."/>
            <person name="Wortman J."/>
            <person name="Nusbaum C."/>
            <person name="Birren B."/>
        </authorList>
    </citation>
    <scope>NUCLEOTIDE SEQUENCE [LARGE SCALE GENOMIC DNA]</scope>
    <source>
        <strain evidence="4 5">B7</strain>
    </source>
</reference>
<dbReference type="Pfam" id="PF08279">
    <property type="entry name" value="HTH_11"/>
    <property type="match status" value="1"/>
</dbReference>
<evidence type="ECO:0000313" key="4">
    <source>
        <dbReference type="EMBL" id="EOS52896.1"/>
    </source>
</evidence>
<accession>R9L3B7</accession>